<comment type="caution">
    <text evidence="2">The sequence shown here is derived from an EMBL/GenBank/DDBJ whole genome shotgun (WGS) entry which is preliminary data.</text>
</comment>
<gene>
    <name evidence="2" type="ORF">A3860_35425</name>
</gene>
<dbReference type="SUPFAM" id="SSF141072">
    <property type="entry name" value="CalX-like"/>
    <property type="match status" value="1"/>
</dbReference>
<feature type="region of interest" description="Disordered" evidence="1">
    <location>
        <begin position="112"/>
        <end position="133"/>
    </location>
</feature>
<name>A0A1V9FNQ1_9BACT</name>
<dbReference type="SUPFAM" id="SSF110296">
    <property type="entry name" value="Oligoxyloglucan reducing end-specific cellobiohydrolase"/>
    <property type="match status" value="1"/>
</dbReference>
<dbReference type="GO" id="GO:0010411">
    <property type="term" value="P:xyloglucan metabolic process"/>
    <property type="evidence" value="ECO:0007669"/>
    <property type="project" value="TreeGrafter"/>
</dbReference>
<feature type="compositionally biased region" description="Polar residues" evidence="1">
    <location>
        <begin position="117"/>
        <end position="133"/>
    </location>
</feature>
<evidence type="ECO:0008006" key="4">
    <source>
        <dbReference type="Google" id="ProtNLM"/>
    </source>
</evidence>
<dbReference type="PANTHER" id="PTHR43739">
    <property type="entry name" value="XYLOGLUCANASE (EUROFUNG)"/>
    <property type="match status" value="1"/>
</dbReference>
<evidence type="ECO:0000313" key="2">
    <source>
        <dbReference type="EMBL" id="OQP59937.1"/>
    </source>
</evidence>
<dbReference type="InterPro" id="IPR036278">
    <property type="entry name" value="Sialidase_sf"/>
</dbReference>
<feature type="compositionally biased region" description="Acidic residues" evidence="1">
    <location>
        <begin position="40"/>
        <end position="56"/>
    </location>
</feature>
<evidence type="ECO:0000313" key="3">
    <source>
        <dbReference type="Proteomes" id="UP000192796"/>
    </source>
</evidence>
<accession>A0A1V9FNQ1</accession>
<dbReference type="SUPFAM" id="SSF50939">
    <property type="entry name" value="Sialidases"/>
    <property type="match status" value="1"/>
</dbReference>
<dbReference type="InterPro" id="IPR052025">
    <property type="entry name" value="Xyloglucanase_GH74"/>
</dbReference>
<sequence length="1463" mass="157606">MRKIILLCLCAAVGVAGVSLYQLKARHHYEDSYDGKDHNEDDDDERTEGKEEDEDGIWEAQQQEIEKTKDVSLGYVPKYRLVNAYNELMRKRSRQMQTTGRLTTASSLTWIERGPNTDATGPSNGNTRAGNGATSGRMRAIWVDIADTNHKTVWVGGIDGGVWKTNDITASPASWSLVNDFFGNLAIASICQDPSNPNIMYFGTGEKAFNADAVRGGGVWKSTDHGVTWSVLPATTNFWNVSKVICDTLGNVYVATIGSGAGIQRSADGGNTWTNITPSGLSARVTEMKLSSTGRMHIVCGYYNTAASIAGYRFTDNPATVTSATWTAPTTSFTPVQYNCEITCSGNTLYVLNANAAFQTPQIYKSVDGGANWSPTTTSPPAASGTNDLSSGQGWYNLAIGADPANPNNVIAGGLNCYRSTDGGATWSRISAWVGTTGNYVHADQHIVAWAGNQVLVGSDGGIFYSANGGTTFSDRNVGLRLKQFYSCAIHPGTTNYFLAGAQDNGCHQLTSPGLGGSIEITGGDGAFVHIDQDQPQYQFGSYVYSQYRRSTNGGSTWSSVNYSSTVGRFINPTDYDDLNNKMYTAGNAGQYVRWENPQTGSTFTPVTVAALASGLVTHVSVSPYTPNRIFLGTGSTKILQVDNANAASPVATDITGSSMSAASTVSCVAMGTNDSNLIATFSNYGSAHVWVTTTGGGSSGWSNISGNLPDIPVRWAMFYPDDNTQAIIATDMGVYETDLINGSATVWTQDANFPVVRTDMLQFRRSDRTLAAATHGRGLWTTTIPATAPFVRFAYPYTTQQEATSATAGCRGYTDYTVNMTIDMPATGDATATVTVAAGGSAKQGIDFDFTANGSFTSPSNKITFATDSSTAQHITIRVYDDGNIESTESFTLNYTIAGHTNALVPPGSTSYTFFIADNDAAPLMPGAVRTATIGAGDLSGGYIQPFRSSFQKAKSQYIYLASELTAMGFKAGNISSLGFNVLTKTSTLPDSNLTISLKNTTSTNLGSLVFETGATVCYSQTYSTVQGMNTFTFNTPFYWDGTSNLLVEICYDNGTAFSGSGDYVSTNVTTDVMGIWNRTSTGVGCSLDAAYNSVSGFYIRPDIILTGIQAGVTIETTVNTGSTNYLAPDNSIYYYSTNGKLMARLTSLNGFDFGCTSVAIDRAGLGATPFWSDSAANRLMNKTFYITPSSTDTSGQYQLTLYYSADEKAAWEAAMHQSWDSIQLVKANVPINQVTPADPSVAGKVTVVTPVHGSYGNDYTLSYTFSGGAAGFGAGIPGVSPLKLLLLDFEGKLYSDNVLLHWKTSVQPNLDYFEVQKSENGVDFTKLGRVNAFRRNASVCSYYFTDRHADDVNYYRLKIVRTDSSYILSDKVLILNPNNHQKVWVLNNPFHSYIDVRFAKQPQSNVQFELVDLRGVTVFRKQYGSSNLIRIDLSGIRLFPGIYLLRTFADGRLYVNKVLKL</sequence>
<protein>
    <recommendedName>
        <fullName evidence="4">Secretion system C-terminal sorting domain-containing protein</fullName>
    </recommendedName>
</protein>
<dbReference type="Gene3D" id="2.130.10.10">
    <property type="entry name" value="YVTN repeat-like/Quinoprotein amine dehydrogenase"/>
    <property type="match status" value="3"/>
</dbReference>
<proteinExistence type="predicted"/>
<dbReference type="OrthoDB" id="9757947at2"/>
<feature type="region of interest" description="Disordered" evidence="1">
    <location>
        <begin position="31"/>
        <end position="56"/>
    </location>
</feature>
<evidence type="ECO:0000256" key="1">
    <source>
        <dbReference type="SAM" id="MobiDB-lite"/>
    </source>
</evidence>
<dbReference type="InterPro" id="IPR015943">
    <property type="entry name" value="WD40/YVTN_repeat-like_dom_sf"/>
</dbReference>
<dbReference type="Gene3D" id="2.60.40.2030">
    <property type="match status" value="1"/>
</dbReference>
<reference evidence="2 3" key="1">
    <citation type="submission" date="2016-03" db="EMBL/GenBank/DDBJ databases">
        <title>Niastella vici sp. nov., isolated from farmland soil.</title>
        <authorList>
            <person name="Chen L."/>
            <person name="Wang D."/>
            <person name="Yang S."/>
            <person name="Wang G."/>
        </authorList>
    </citation>
    <scope>NUCLEOTIDE SEQUENCE [LARGE SCALE GENOMIC DNA]</scope>
    <source>
        <strain evidence="2 3">DJ57</strain>
    </source>
</reference>
<dbReference type="InterPro" id="IPR038081">
    <property type="entry name" value="CalX-like_sf"/>
</dbReference>
<dbReference type="RefSeq" id="WP_081153859.1">
    <property type="nucleotide sequence ID" value="NZ_LVYD01000070.1"/>
</dbReference>
<organism evidence="2 3">
    <name type="scientific">Niastella vici</name>
    <dbReference type="NCBI Taxonomy" id="1703345"/>
    <lineage>
        <taxon>Bacteria</taxon>
        <taxon>Pseudomonadati</taxon>
        <taxon>Bacteroidota</taxon>
        <taxon>Chitinophagia</taxon>
        <taxon>Chitinophagales</taxon>
        <taxon>Chitinophagaceae</taxon>
        <taxon>Niastella</taxon>
    </lineage>
</organism>
<dbReference type="PANTHER" id="PTHR43739:SF5">
    <property type="entry name" value="EXO-ALPHA-SIALIDASE"/>
    <property type="match status" value="1"/>
</dbReference>
<keyword evidence="3" id="KW-1185">Reference proteome</keyword>
<dbReference type="STRING" id="1703345.A3860_35425"/>
<dbReference type="CDD" id="cd15482">
    <property type="entry name" value="Sialidase_non-viral"/>
    <property type="match status" value="1"/>
</dbReference>
<dbReference type="Proteomes" id="UP000192796">
    <property type="component" value="Unassembled WGS sequence"/>
</dbReference>
<dbReference type="EMBL" id="LVYD01000070">
    <property type="protein sequence ID" value="OQP59937.1"/>
    <property type="molecule type" value="Genomic_DNA"/>
</dbReference>